<dbReference type="PANTHER" id="PTHR11104:SF0">
    <property type="entry name" value="SPBETA PROPHAGE-DERIVED AMINOGLYCOSIDE N(3')-ACETYLTRANSFERASE-LIKE PROTEIN YOKD"/>
    <property type="match status" value="1"/>
</dbReference>
<evidence type="ECO:0000313" key="7">
    <source>
        <dbReference type="EMBL" id="ADC62726.1"/>
    </source>
</evidence>
<evidence type="ECO:0000256" key="1">
    <source>
        <dbReference type="ARBA" id="ARBA00006383"/>
    </source>
</evidence>
<comment type="similarity">
    <text evidence="1 5">Belongs to the antibiotic N-acetyltransferase family.</text>
</comment>
<keyword evidence="5" id="KW-0046">Antibiotic resistance</keyword>
<dbReference type="eggNOG" id="COG2746">
    <property type="taxonomic scope" value="Bacteria"/>
</dbReference>
<accession>D3RU67</accession>
<dbReference type="AlphaFoldDB" id="D3RU67"/>
<comment type="catalytic activity">
    <reaction evidence="5">
        <text>a 2-deoxystreptamine antibiotic + acetyl-CoA = an N(3)-acetyl-2-deoxystreptamine antibiotic + CoA + H(+)</text>
        <dbReference type="Rhea" id="RHEA:12665"/>
        <dbReference type="ChEBI" id="CHEBI:15378"/>
        <dbReference type="ChEBI" id="CHEBI:57287"/>
        <dbReference type="ChEBI" id="CHEBI:57288"/>
        <dbReference type="ChEBI" id="CHEBI:57921"/>
        <dbReference type="ChEBI" id="CHEBI:77452"/>
        <dbReference type="EC" id="2.3.1.81"/>
    </reaction>
</comment>
<evidence type="ECO:0000313" key="8">
    <source>
        <dbReference type="Proteomes" id="UP000001441"/>
    </source>
</evidence>
<evidence type="ECO:0000256" key="5">
    <source>
        <dbReference type="RuleBase" id="RU365031"/>
    </source>
</evidence>
<dbReference type="KEGG" id="alv:Alvin_1800"/>
<dbReference type="EC" id="2.3.1.-" evidence="5"/>
<sequence length="311" mass="34744">MDIPANSLKNLKRWVIRHWLAYDERALRAFLDRIGVRASDTLMVHSSWRALNGFQGTPAQFCAALRESVGESGLVVMPSLTYQNQSSAEFLAIGKPMDVRRSPSAMGLLSEVFRRGKGVVRSLSPTHPLLAWGHDAAKFIAGHEQTDRPFGPDSPFSRLLERDALILCVDTGFESITFTHYVEDRFADTLAVPLYEPEPMPGTVIDREGNRIDCPTRVLSREANRLRREARLIDHLQRNRLLLARRLGNTRFTWIRATDLLAGAEQLVASGLHFFDAPVVQSLDSSATGHERVGQSSHRRRAGVNGPAAQR</sequence>
<proteinExistence type="inferred from homology"/>
<dbReference type="EMBL" id="CP001896">
    <property type="protein sequence ID" value="ADC62726.1"/>
    <property type="molecule type" value="Genomic_DNA"/>
</dbReference>
<reference evidence="7 8" key="1">
    <citation type="journal article" date="2011" name="Stand. Genomic Sci.">
        <title>Complete genome sequence of Allochromatium vinosum DSM 180(T).</title>
        <authorList>
            <person name="Weissgerber T."/>
            <person name="Zigann R."/>
            <person name="Bruce D."/>
            <person name="Chang Y.J."/>
            <person name="Detter J.C."/>
            <person name="Han C."/>
            <person name="Hauser L."/>
            <person name="Jeffries C.D."/>
            <person name="Land M."/>
            <person name="Munk A.C."/>
            <person name="Tapia R."/>
            <person name="Dahl C."/>
        </authorList>
    </citation>
    <scope>NUCLEOTIDE SEQUENCE [LARGE SCALE GENOMIC DNA]</scope>
    <source>
        <strain evidence="8">ATCC 17899 / DSM 180 / NBRC 103801 / NCIMB 10441 / D</strain>
    </source>
</reference>
<dbReference type="HOGENOM" id="CLU_893208_0_0_6"/>
<gene>
    <name evidence="7" type="ordered locus">Alvin_1800</name>
</gene>
<dbReference type="InterPro" id="IPR003679">
    <property type="entry name" value="Amioglycoside_AcTrfase"/>
</dbReference>
<evidence type="ECO:0000256" key="6">
    <source>
        <dbReference type="SAM" id="MobiDB-lite"/>
    </source>
</evidence>
<evidence type="ECO:0000256" key="3">
    <source>
        <dbReference type="ARBA" id="ARBA00022679"/>
    </source>
</evidence>
<dbReference type="PANTHER" id="PTHR11104">
    <property type="entry name" value="AMINOGLYCOSIDE N3-ACETYLTRANSFERASE"/>
    <property type="match status" value="1"/>
</dbReference>
<keyword evidence="4 5" id="KW-0012">Acyltransferase</keyword>
<evidence type="ECO:0000256" key="2">
    <source>
        <dbReference type="ARBA" id="ARBA00012882"/>
    </source>
</evidence>
<name>D3RU67_ALLVD</name>
<organism evidence="7 8">
    <name type="scientific">Allochromatium vinosum (strain ATCC 17899 / DSM 180 / NBRC 103801 / NCIMB 10441 / D)</name>
    <name type="common">Chromatium vinosum</name>
    <dbReference type="NCBI Taxonomy" id="572477"/>
    <lineage>
        <taxon>Bacteria</taxon>
        <taxon>Pseudomonadati</taxon>
        <taxon>Pseudomonadota</taxon>
        <taxon>Gammaproteobacteria</taxon>
        <taxon>Chromatiales</taxon>
        <taxon>Chromatiaceae</taxon>
        <taxon>Allochromatium</taxon>
    </lineage>
</organism>
<feature type="region of interest" description="Disordered" evidence="6">
    <location>
        <begin position="286"/>
        <end position="311"/>
    </location>
</feature>
<dbReference type="InterPro" id="IPR028345">
    <property type="entry name" value="Antibiotic_NAT-like"/>
</dbReference>
<dbReference type="Pfam" id="PF02522">
    <property type="entry name" value="Antibiotic_NAT"/>
    <property type="match status" value="1"/>
</dbReference>
<dbReference type="STRING" id="572477.Alvin_1800"/>
<evidence type="ECO:0000256" key="4">
    <source>
        <dbReference type="ARBA" id="ARBA00023315"/>
    </source>
</evidence>
<dbReference type="SUPFAM" id="SSF110710">
    <property type="entry name" value="TTHA0583/YokD-like"/>
    <property type="match status" value="1"/>
</dbReference>
<dbReference type="GO" id="GO:0046677">
    <property type="term" value="P:response to antibiotic"/>
    <property type="evidence" value="ECO:0007669"/>
    <property type="project" value="UniProtKB-KW"/>
</dbReference>
<dbReference type="Proteomes" id="UP000001441">
    <property type="component" value="Chromosome"/>
</dbReference>
<keyword evidence="3 5" id="KW-0808">Transferase</keyword>
<dbReference type="GO" id="GO:0046353">
    <property type="term" value="F:aminoglycoside 3-N-acetyltransferase activity"/>
    <property type="evidence" value="ECO:0007669"/>
    <property type="project" value="UniProtKB-EC"/>
</dbReference>
<keyword evidence="8" id="KW-1185">Reference proteome</keyword>
<protein>
    <recommendedName>
        <fullName evidence="2 5">Aminoglycoside N(3)-acetyltransferase</fullName>
        <ecNumber evidence="5">2.3.1.-</ecNumber>
    </recommendedName>
</protein>